<dbReference type="Gene3D" id="3.20.20.70">
    <property type="entry name" value="Aldolase class I"/>
    <property type="match status" value="1"/>
</dbReference>
<sequence length="348" mass="39742">MDLVTKLAANRMLTSDEFQNLMLTEDATLRAKLFRFAQQVTALNFHNKVYLRGLIEFTTHCQRDCFYCGLRCSNKHAERYRLTKEQILECCKEGYALGFRTFILQGGEDHFFTDNVMCDIIYSIKTLYKDCAITLSIGERSLNAYKMFYDAGANRYLLRHETADSLHYSRLHPPSDSLETRKESLYNLKELGYQVGTGFMVGSPYQLTEYFADDLAFIKKLNPAIVDIAPFIPNKDTPFRHQSPGSLEDTLRLLAILRLMLPHALMPAAATLAALHPNGRQHGILAGANEVTPNLTPANVRRKYFLYNNQASTQEEKAENLRFLNAQMKNMGYELCIDRGDYVPETTP</sequence>
<dbReference type="GO" id="GO:0051536">
    <property type="term" value="F:iron-sulfur cluster binding"/>
    <property type="evidence" value="ECO:0007669"/>
    <property type="project" value="UniProtKB-KW"/>
</dbReference>
<evidence type="ECO:0000256" key="4">
    <source>
        <dbReference type="ARBA" id="ARBA00023014"/>
    </source>
</evidence>
<evidence type="ECO:0000256" key="2">
    <source>
        <dbReference type="ARBA" id="ARBA00022723"/>
    </source>
</evidence>
<dbReference type="SFLD" id="SFLDF00348">
    <property type="entry name" value="FeFe_hydrogenase_maturase_(Hyd"/>
    <property type="match status" value="1"/>
</dbReference>
<dbReference type="SFLD" id="SFLDS00029">
    <property type="entry name" value="Radical_SAM"/>
    <property type="match status" value="1"/>
</dbReference>
<dbReference type="SFLD" id="SFLDG01060">
    <property type="entry name" value="BATS_domain_containing"/>
    <property type="match status" value="1"/>
</dbReference>
<evidence type="ECO:0000256" key="3">
    <source>
        <dbReference type="ARBA" id="ARBA00023004"/>
    </source>
</evidence>
<dbReference type="PIRSF" id="PIRSF004762">
    <property type="entry name" value="CHP00423"/>
    <property type="match status" value="1"/>
</dbReference>
<keyword evidence="2" id="KW-0479">Metal-binding</keyword>
<feature type="domain" description="Radical SAM core" evidence="5">
    <location>
        <begin position="47"/>
        <end position="269"/>
    </location>
</feature>
<reference evidence="6" key="1">
    <citation type="submission" date="2019-08" db="EMBL/GenBank/DDBJ databases">
        <authorList>
            <person name="Kucharzyk K."/>
            <person name="Murdoch R.W."/>
            <person name="Higgins S."/>
            <person name="Loffler F."/>
        </authorList>
    </citation>
    <scope>NUCLEOTIDE SEQUENCE</scope>
</reference>
<dbReference type="InterPro" id="IPR007197">
    <property type="entry name" value="rSAM"/>
</dbReference>
<dbReference type="InterPro" id="IPR034422">
    <property type="entry name" value="HydE/PylB-like"/>
</dbReference>
<name>A0A644W3V0_9ZZZZ</name>
<evidence type="ECO:0000259" key="5">
    <source>
        <dbReference type="PROSITE" id="PS51918"/>
    </source>
</evidence>
<dbReference type="PANTHER" id="PTHR43726">
    <property type="entry name" value="3-METHYLORNITHINE SYNTHASE"/>
    <property type="match status" value="1"/>
</dbReference>
<dbReference type="InterPro" id="IPR013785">
    <property type="entry name" value="Aldolase_TIM"/>
</dbReference>
<dbReference type="Pfam" id="PF04055">
    <property type="entry name" value="Radical_SAM"/>
    <property type="match status" value="1"/>
</dbReference>
<dbReference type="InterPro" id="IPR058240">
    <property type="entry name" value="rSAM_sf"/>
</dbReference>
<dbReference type="EC" id="1.8.-.-" evidence="6"/>
<dbReference type="InterPro" id="IPR006638">
    <property type="entry name" value="Elp3/MiaA/NifB-like_rSAM"/>
</dbReference>
<dbReference type="PANTHER" id="PTHR43726:SF1">
    <property type="entry name" value="BIOTIN SYNTHASE"/>
    <property type="match status" value="1"/>
</dbReference>
<dbReference type="AlphaFoldDB" id="A0A644W3V0"/>
<dbReference type="GO" id="GO:0046872">
    <property type="term" value="F:metal ion binding"/>
    <property type="evidence" value="ECO:0007669"/>
    <property type="project" value="UniProtKB-KW"/>
</dbReference>
<evidence type="ECO:0000313" key="6">
    <source>
        <dbReference type="EMBL" id="MPL98267.1"/>
    </source>
</evidence>
<protein>
    <submittedName>
        <fullName evidence="6">[FeFe] hydrogenase maturase subunit HydE</fullName>
        <ecNumber evidence="6">1.8.-.-</ecNumber>
    </submittedName>
</protein>
<dbReference type="NCBIfam" id="TIGR03956">
    <property type="entry name" value="rSAM_HydE"/>
    <property type="match status" value="1"/>
</dbReference>
<dbReference type="SMART" id="SM00729">
    <property type="entry name" value="Elp3"/>
    <property type="match status" value="1"/>
</dbReference>
<accession>A0A644W3V0</accession>
<dbReference type="GO" id="GO:0016740">
    <property type="term" value="F:transferase activity"/>
    <property type="evidence" value="ECO:0007669"/>
    <property type="project" value="TreeGrafter"/>
</dbReference>
<keyword evidence="3" id="KW-0408">Iron</keyword>
<organism evidence="6">
    <name type="scientific">bioreactor metagenome</name>
    <dbReference type="NCBI Taxonomy" id="1076179"/>
    <lineage>
        <taxon>unclassified sequences</taxon>
        <taxon>metagenomes</taxon>
        <taxon>ecological metagenomes</taxon>
    </lineage>
</organism>
<comment type="caution">
    <text evidence="6">The sequence shown here is derived from an EMBL/GenBank/DDBJ whole genome shotgun (WGS) entry which is preliminary data.</text>
</comment>
<gene>
    <name evidence="6" type="ORF">SDC9_44467</name>
</gene>
<dbReference type="InterPro" id="IPR024021">
    <property type="entry name" value="FeFe-hyd_HydE_rSAM"/>
</dbReference>
<dbReference type="EMBL" id="VSSQ01000598">
    <property type="protein sequence ID" value="MPL98267.1"/>
    <property type="molecule type" value="Genomic_DNA"/>
</dbReference>
<dbReference type="GO" id="GO:0016491">
    <property type="term" value="F:oxidoreductase activity"/>
    <property type="evidence" value="ECO:0007669"/>
    <property type="project" value="UniProtKB-KW"/>
</dbReference>
<dbReference type="PROSITE" id="PS51918">
    <property type="entry name" value="RADICAL_SAM"/>
    <property type="match status" value="1"/>
</dbReference>
<dbReference type="SFLD" id="SFLDG01280">
    <property type="entry name" value="HydE/PylB-like"/>
    <property type="match status" value="1"/>
</dbReference>
<proteinExistence type="predicted"/>
<evidence type="ECO:0000256" key="1">
    <source>
        <dbReference type="ARBA" id="ARBA00022691"/>
    </source>
</evidence>
<dbReference type="SUPFAM" id="SSF102114">
    <property type="entry name" value="Radical SAM enzymes"/>
    <property type="match status" value="1"/>
</dbReference>
<keyword evidence="1" id="KW-0949">S-adenosyl-L-methionine</keyword>
<keyword evidence="6" id="KW-0560">Oxidoreductase</keyword>
<keyword evidence="4" id="KW-0411">Iron-sulfur</keyword>
<dbReference type="CDD" id="cd01335">
    <property type="entry name" value="Radical_SAM"/>
    <property type="match status" value="1"/>
</dbReference>